<sequence length="410" mass="46544">MNKVILTIALVFFSIETIFAQNLREAGGIVVDEHKTSLPYVSLKIGTQIATMTNADGEFLLKYPAGAMKKDSLTISYMGYKNLKLPLSGLHQSMKIQLMPSVVSLKEIVIRPVSAESIIRQAIKNIPENYDTRPFEMKGFYREVGKVDTNYLSFAEASLNILNGGYNQNNTKDKIVINKERNLKKLGEKEINNPFNMAIDGAPYDIISNDIAKNPARILGKNYFKKYKFELAGSIAVNGEEAYLINFDQQDDLKEALYKGKLTILKSSYAIVAIDVALSPKGIAYAKADISFIAKPIFSLLGYSFRKLNEEFSEQYVKINNYWYPYFYKISSVHHLKAKYKHLEGKLAVRAELFISKINLSPQGNYEHVMSKGYVFKNYVTSYNDDYWGDYNFIKPTNSLKELAEKLKAN</sequence>
<dbReference type="EMBL" id="QLLR01000005">
    <property type="protein sequence ID" value="RAJ32969.1"/>
    <property type="molecule type" value="Genomic_DNA"/>
</dbReference>
<dbReference type="Proteomes" id="UP000249754">
    <property type="component" value="Unassembled WGS sequence"/>
</dbReference>
<reference evidence="1 2" key="1">
    <citation type="submission" date="2018-06" db="EMBL/GenBank/DDBJ databases">
        <title>Genomic Encyclopedia of Archaeal and Bacterial Type Strains, Phase II (KMG-II): from individual species to whole genera.</title>
        <authorList>
            <person name="Goeker M."/>
        </authorList>
    </citation>
    <scope>NUCLEOTIDE SEQUENCE [LARGE SCALE GENOMIC DNA]</scope>
    <source>
        <strain evidence="1 2">DSM 14825</strain>
    </source>
</reference>
<evidence type="ECO:0000313" key="1">
    <source>
        <dbReference type="EMBL" id="RAJ32969.1"/>
    </source>
</evidence>
<dbReference type="Pfam" id="PF13715">
    <property type="entry name" value="CarbopepD_reg_2"/>
    <property type="match status" value="1"/>
</dbReference>
<gene>
    <name evidence="1" type="ORF">LY11_01659</name>
</gene>
<keyword evidence="1" id="KW-0378">Hydrolase</keyword>
<dbReference type="GO" id="GO:0004180">
    <property type="term" value="F:carboxypeptidase activity"/>
    <property type="evidence" value="ECO:0007669"/>
    <property type="project" value="UniProtKB-KW"/>
</dbReference>
<accession>A0A327SVM3</accession>
<organism evidence="1 2">
    <name type="scientific">Pedobacter cryoconitis</name>
    <dbReference type="NCBI Taxonomy" id="188932"/>
    <lineage>
        <taxon>Bacteria</taxon>
        <taxon>Pseudomonadati</taxon>
        <taxon>Bacteroidota</taxon>
        <taxon>Sphingobacteriia</taxon>
        <taxon>Sphingobacteriales</taxon>
        <taxon>Sphingobacteriaceae</taxon>
        <taxon>Pedobacter</taxon>
    </lineage>
</organism>
<dbReference type="STRING" id="188932.AY601_1664"/>
<dbReference type="RefSeq" id="WP_111633216.1">
    <property type="nucleotide sequence ID" value="NZ_QLLR01000005.1"/>
</dbReference>
<comment type="caution">
    <text evidence="1">The sequence shown here is derived from an EMBL/GenBank/DDBJ whole genome shotgun (WGS) entry which is preliminary data.</text>
</comment>
<dbReference type="InterPro" id="IPR008969">
    <property type="entry name" value="CarboxyPept-like_regulatory"/>
</dbReference>
<keyword evidence="1" id="KW-0645">Protease</keyword>
<proteinExistence type="predicted"/>
<name>A0A327SVM3_9SPHI</name>
<evidence type="ECO:0000313" key="2">
    <source>
        <dbReference type="Proteomes" id="UP000249754"/>
    </source>
</evidence>
<protein>
    <submittedName>
        <fullName evidence="1">Carboxypeptidase-like protein</fullName>
    </submittedName>
</protein>
<dbReference type="SUPFAM" id="SSF49464">
    <property type="entry name" value="Carboxypeptidase regulatory domain-like"/>
    <property type="match status" value="1"/>
</dbReference>
<dbReference type="OrthoDB" id="668629at2"/>
<dbReference type="AlphaFoldDB" id="A0A327SVM3"/>
<keyword evidence="1" id="KW-0121">Carboxypeptidase</keyword>